<evidence type="ECO:0000256" key="1">
    <source>
        <dbReference type="SAM" id="MobiDB-lite"/>
    </source>
</evidence>
<dbReference type="Proteomes" id="UP000304951">
    <property type="component" value="Unassembled WGS sequence"/>
</dbReference>
<comment type="caution">
    <text evidence="2">The sequence shown here is derived from an EMBL/GenBank/DDBJ whole genome shotgun (WGS) entry which is preliminary data.</text>
</comment>
<dbReference type="AlphaFoldDB" id="A0A4S8S9P7"/>
<gene>
    <name evidence="2" type="ORF">D6D28_07791</name>
</gene>
<name>A0A4S8S9P7_AURPU</name>
<organism evidence="2 3">
    <name type="scientific">Aureobasidium pullulans</name>
    <name type="common">Black yeast</name>
    <name type="synonym">Pullularia pullulans</name>
    <dbReference type="NCBI Taxonomy" id="5580"/>
    <lineage>
        <taxon>Eukaryota</taxon>
        <taxon>Fungi</taxon>
        <taxon>Dikarya</taxon>
        <taxon>Ascomycota</taxon>
        <taxon>Pezizomycotina</taxon>
        <taxon>Dothideomycetes</taxon>
        <taxon>Dothideomycetidae</taxon>
        <taxon>Dothideales</taxon>
        <taxon>Saccotheciaceae</taxon>
        <taxon>Aureobasidium</taxon>
    </lineage>
</organism>
<feature type="region of interest" description="Disordered" evidence="1">
    <location>
        <begin position="166"/>
        <end position="185"/>
    </location>
</feature>
<feature type="compositionally biased region" description="Polar residues" evidence="1">
    <location>
        <begin position="250"/>
        <end position="261"/>
    </location>
</feature>
<accession>A0A4S8S9P7</accession>
<dbReference type="EMBL" id="QZAF01000447">
    <property type="protein sequence ID" value="THV67067.1"/>
    <property type="molecule type" value="Genomic_DNA"/>
</dbReference>
<protein>
    <submittedName>
        <fullName evidence="2">Uncharacterized protein</fullName>
    </submittedName>
</protein>
<feature type="region of interest" description="Disordered" evidence="1">
    <location>
        <begin position="194"/>
        <end position="261"/>
    </location>
</feature>
<evidence type="ECO:0000313" key="2">
    <source>
        <dbReference type="EMBL" id="THV67067.1"/>
    </source>
</evidence>
<reference evidence="2 3" key="1">
    <citation type="submission" date="2018-10" db="EMBL/GenBank/DDBJ databases">
        <title>Fifty Aureobasidium pullulans genomes reveal a recombining polyextremotolerant generalist.</title>
        <authorList>
            <person name="Gostincar C."/>
            <person name="Turk M."/>
            <person name="Zajc J."/>
            <person name="Gunde-Cimerman N."/>
        </authorList>
    </citation>
    <scope>NUCLEOTIDE SEQUENCE [LARGE SCALE GENOMIC DNA]</scope>
    <source>
        <strain evidence="2 3">EXF-11900</strain>
    </source>
</reference>
<evidence type="ECO:0000313" key="3">
    <source>
        <dbReference type="Proteomes" id="UP000304951"/>
    </source>
</evidence>
<feature type="compositionally biased region" description="Polar residues" evidence="1">
    <location>
        <begin position="199"/>
        <end position="210"/>
    </location>
</feature>
<proteinExistence type="predicted"/>
<sequence>MPAAASDVWRSRRAAFIQNPALDHGCACQVRFLHDNSRGEASVSLQYAANLAEVTVNPRHIVLFIRPSLIESCRIVEEEALSPYLLQYIPSTSVSGPTDVLTVALTLRSHGALHYPKELTSVRADPTEVDLASFAEMCQATTIYLHFAKAQFDDQEKTRLQHLVNGLDNGDLSAPPLNLGREDRGRGLQEGTWEVFSPKASTSSHAQASSVLGKRSRQASVSSPAEPSRRLEAHHYTTPPPYSPTDIDTLTPTTKSISPNYTRPTVFTLPPYCRNPVSSSSDAQVSLLANMLATVSQHVLREAIIQSGHQALLGMSGTLKPKAEVPCEKVASPRASRLSSPRLRSLVKDVFTAEFETRLKYLVESGLPLHTKDAIEKIMDEYHNQFHVDCEAAEAAIQEKVEDASLEVKMALDDGMREIEELIEEHIQKLADGYETIDGKAEHELDNLRCWFVKFARTLFFEKRSENGPARHIARCTSI</sequence>